<comment type="caution">
    <text evidence="1">The sequence shown here is derived from an EMBL/GenBank/DDBJ whole genome shotgun (WGS) entry which is preliminary data.</text>
</comment>
<gene>
    <name evidence="1" type="ORF">B0T10DRAFT_609429</name>
</gene>
<dbReference type="Proteomes" id="UP000777438">
    <property type="component" value="Unassembled WGS sequence"/>
</dbReference>
<name>A0A9P8VX99_9HYPO</name>
<organism evidence="1 2">
    <name type="scientific">Thelonectria olida</name>
    <dbReference type="NCBI Taxonomy" id="1576542"/>
    <lineage>
        <taxon>Eukaryota</taxon>
        <taxon>Fungi</taxon>
        <taxon>Dikarya</taxon>
        <taxon>Ascomycota</taxon>
        <taxon>Pezizomycotina</taxon>
        <taxon>Sordariomycetes</taxon>
        <taxon>Hypocreomycetidae</taxon>
        <taxon>Hypocreales</taxon>
        <taxon>Nectriaceae</taxon>
        <taxon>Thelonectria</taxon>
    </lineage>
</organism>
<dbReference type="GO" id="GO:0051118">
    <property type="term" value="F:glucan endo-1,3-alpha-glucosidase activity"/>
    <property type="evidence" value="ECO:0007669"/>
    <property type="project" value="InterPro"/>
</dbReference>
<dbReference type="InterPro" id="IPR005197">
    <property type="entry name" value="Glyco_hydro_71"/>
</dbReference>
<dbReference type="AlphaFoldDB" id="A0A9P8VX99"/>
<dbReference type="EMBL" id="JAGPYM010000025">
    <property type="protein sequence ID" value="KAH6880774.1"/>
    <property type="molecule type" value="Genomic_DNA"/>
</dbReference>
<evidence type="ECO:0000313" key="1">
    <source>
        <dbReference type="EMBL" id="KAH6880774.1"/>
    </source>
</evidence>
<dbReference type="Gene3D" id="3.20.20.80">
    <property type="entry name" value="Glycosidases"/>
    <property type="match status" value="1"/>
</dbReference>
<sequence length="402" mass="43907">MSRQVYAHYMVGLTDQQQLSQWQKDISDAKAASIDGFALNIGPKDSWTTTQLDLAYQAAASAGFKLFLSFDMQDGDNGKWDISQVVDFVNDYKGESAQVLVDGKPLVQTFEGKAWSGNWASVREQTGGIYLVPNWSSLGPYGLKDYLDVIDGAFSWDAWPDANTNEMTTTDDVLYQSVLGDKPYMMGVSPYFYVNLPNWSKNWYSSSESLWYDRWQQVLSLMPESIEIITWNDFSESSYIADVVASQIVGGAETYVAGFDHSAFRAVLPYFIKAYKAGSWDAAVDDATAIAWYRTTSATLGSAGGTVWGQGGSQLASVGARDVVSVITVTTGETEVNLAIGDSKKTFKTDAASHVNYFEMPFDGALGNVSLSMNGESVTGWAITNTLPASGYVNFNSYAIGL</sequence>
<evidence type="ECO:0000313" key="2">
    <source>
        <dbReference type="Proteomes" id="UP000777438"/>
    </source>
</evidence>
<dbReference type="CDD" id="cd11577">
    <property type="entry name" value="GH71"/>
    <property type="match status" value="1"/>
</dbReference>
<keyword evidence="1" id="KW-0378">Hydrolase</keyword>
<dbReference type="Pfam" id="PF03659">
    <property type="entry name" value="Glyco_hydro_71"/>
    <property type="match status" value="1"/>
</dbReference>
<proteinExistence type="predicted"/>
<keyword evidence="2" id="KW-1185">Reference proteome</keyword>
<dbReference type="OrthoDB" id="1046782at2759"/>
<accession>A0A9P8VX99</accession>
<protein>
    <submittedName>
        <fullName evidence="1">Glycoside hydrolase</fullName>
    </submittedName>
</protein>
<reference evidence="1 2" key="1">
    <citation type="journal article" date="2021" name="Nat. Commun.">
        <title>Genetic determinants of endophytism in the Arabidopsis root mycobiome.</title>
        <authorList>
            <person name="Mesny F."/>
            <person name="Miyauchi S."/>
            <person name="Thiergart T."/>
            <person name="Pickel B."/>
            <person name="Atanasova L."/>
            <person name="Karlsson M."/>
            <person name="Huettel B."/>
            <person name="Barry K.W."/>
            <person name="Haridas S."/>
            <person name="Chen C."/>
            <person name="Bauer D."/>
            <person name="Andreopoulos W."/>
            <person name="Pangilinan J."/>
            <person name="LaButti K."/>
            <person name="Riley R."/>
            <person name="Lipzen A."/>
            <person name="Clum A."/>
            <person name="Drula E."/>
            <person name="Henrissat B."/>
            <person name="Kohler A."/>
            <person name="Grigoriev I.V."/>
            <person name="Martin F.M."/>
            <person name="Hacquard S."/>
        </authorList>
    </citation>
    <scope>NUCLEOTIDE SEQUENCE [LARGE SCALE GENOMIC DNA]</scope>
    <source>
        <strain evidence="1 2">MPI-CAGE-CH-0241</strain>
    </source>
</reference>